<dbReference type="PANTHER" id="PTHR42732:SF1">
    <property type="entry name" value="BETA-MANNOSIDASE"/>
    <property type="match status" value="1"/>
</dbReference>
<evidence type="ECO:0000313" key="4">
    <source>
        <dbReference type="EMBL" id="QMS84349.1"/>
    </source>
</evidence>
<sequence length="783" mass="90760">MGKELIHTTFLNDHWTYVPSFEESFVSQFPEGEMVHIPHTNTVLPLNNFSEKEYQFISAYHNQFTLSKKRQKRYILHFEGVMNSCDVYVNKTHVCTHQGGYTAFHVDVTAQLKSGENEIVVRVDSRESNNIPPYGNVVDFLTYGGIYREVYLEEQPQNYIEYALIDVVDDQLQVRLLLDVKQAKDTVFAFNIYKDKQLVYFFEREYNLQKNDIIVKEKVYLDEWSLEEPHLYELEIVVEEEVVYRSTFANRTAVFATNGFSLNNTPIKLVGLNRHQAYPYVGYAMPSTEQKRDAEMLKERLGVNIVRSSHYPPSRHFLDRCDELGLLVFCEIPGWQYIGDDQWKQQVEQDVRDMILHHYNHPSIIIWGVRINESGDDHELYTTTNQIAKELDPYRATGGVRNFAKSEFLEDVYTYNDFVHHGDNQGLEQPHKITKKSHPYLVTEYNGHMFPTKSFDDEAHRIEHVKRHLTVQEANFSNVHISGAIGWCMNDYNTHKDFGSGDRVCYHGVMDMFRIEKDAAYVYASIGRKEPFMHITSALHIGDREASEIKEVMILTNLDLIKFYINDEYIGEYTPSHEYKALPHPPIIIDDFIGQLIHEHESFSAKDADTIKSILLYIMKHGFRLPLRKKLQMAWVMYKYKLSYAQAAKLYETYVGKWGLESLTYRFDGYNDQLLVVSKTVGTSHEEILDVTVDNSTITESSTYETSRIVVRHMDHHGTIKRYSNEVLQLSTNGPIEIIGPKLVPLTGGVLAIYVKSMLQKGEGTLHISSARFKTKSVNITII</sequence>
<keyword evidence="4" id="KW-0378">Hydrolase</keyword>
<gene>
    <name evidence="4" type="ORF">G4Z02_00855</name>
</gene>
<name>A0A7L7KPI7_9MOLU</name>
<dbReference type="GO" id="GO:0005975">
    <property type="term" value="P:carbohydrate metabolic process"/>
    <property type="evidence" value="ECO:0007669"/>
    <property type="project" value="InterPro"/>
</dbReference>
<dbReference type="InterPro" id="IPR051913">
    <property type="entry name" value="GH2_Domain-Containing"/>
</dbReference>
<dbReference type="Gene3D" id="3.20.20.80">
    <property type="entry name" value="Glycosidases"/>
    <property type="match status" value="1"/>
</dbReference>
<accession>A0A7L7KPI7</accession>
<keyword evidence="5" id="KW-1185">Reference proteome</keyword>
<dbReference type="InterPro" id="IPR008979">
    <property type="entry name" value="Galactose-bd-like_sf"/>
</dbReference>
<feature type="domain" description="Glycosyl hydrolases family 2 sugar binding" evidence="3">
    <location>
        <begin position="46"/>
        <end position="156"/>
    </location>
</feature>
<dbReference type="RefSeq" id="WP_258877960.1">
    <property type="nucleotide sequence ID" value="NZ_CP048914.1"/>
</dbReference>
<comment type="similarity">
    <text evidence="1">Belongs to the glycosyl hydrolase 2 family.</text>
</comment>
<dbReference type="AlphaFoldDB" id="A0A7L7KPI7"/>
<feature type="domain" description="Glycoside hydrolase family 2 catalytic" evidence="2">
    <location>
        <begin position="259"/>
        <end position="458"/>
    </location>
</feature>
<evidence type="ECO:0000256" key="1">
    <source>
        <dbReference type="ARBA" id="ARBA00007401"/>
    </source>
</evidence>
<dbReference type="Proteomes" id="UP000514720">
    <property type="component" value="Chromosome"/>
</dbReference>
<dbReference type="InterPro" id="IPR023230">
    <property type="entry name" value="Glyco_hydro_2_CS"/>
</dbReference>
<dbReference type="PRINTS" id="PR00132">
    <property type="entry name" value="GLHYDRLASE2"/>
</dbReference>
<evidence type="ECO:0000313" key="5">
    <source>
        <dbReference type="Proteomes" id="UP000514720"/>
    </source>
</evidence>
<dbReference type="EMBL" id="CP048914">
    <property type="protein sequence ID" value="QMS84349.1"/>
    <property type="molecule type" value="Genomic_DNA"/>
</dbReference>
<evidence type="ECO:0000259" key="2">
    <source>
        <dbReference type="Pfam" id="PF02836"/>
    </source>
</evidence>
<dbReference type="InterPro" id="IPR006104">
    <property type="entry name" value="Glyco_hydro_2_N"/>
</dbReference>
<dbReference type="InterPro" id="IPR006103">
    <property type="entry name" value="Glyco_hydro_2_cat"/>
</dbReference>
<dbReference type="Pfam" id="PF02837">
    <property type="entry name" value="Glyco_hydro_2_N"/>
    <property type="match status" value="1"/>
</dbReference>
<dbReference type="PANTHER" id="PTHR42732">
    <property type="entry name" value="BETA-GALACTOSIDASE"/>
    <property type="match status" value="1"/>
</dbReference>
<reference evidence="4 5" key="1">
    <citation type="submission" date="2020-02" db="EMBL/GenBank/DDBJ databases">
        <authorList>
            <person name="Zheng R.K."/>
            <person name="Sun C.M."/>
        </authorList>
    </citation>
    <scope>NUCLEOTIDE SEQUENCE [LARGE SCALE GENOMIC DNA]</scope>
    <source>
        <strain evidence="5">zrk13</strain>
    </source>
</reference>
<dbReference type="Gene3D" id="2.60.120.260">
    <property type="entry name" value="Galactose-binding domain-like"/>
    <property type="match status" value="1"/>
</dbReference>
<dbReference type="PROSITE" id="PS00719">
    <property type="entry name" value="GLYCOSYL_HYDROL_F2_1"/>
    <property type="match status" value="1"/>
</dbReference>
<dbReference type="Pfam" id="PF02836">
    <property type="entry name" value="Glyco_hydro_2_C"/>
    <property type="match status" value="1"/>
</dbReference>
<dbReference type="InterPro" id="IPR006101">
    <property type="entry name" value="Glyco_hydro_2"/>
</dbReference>
<proteinExistence type="inferred from homology"/>
<organism evidence="4 5">
    <name type="scientific">Candidatus Xianfuyuplasma coldseepsis</name>
    <dbReference type="NCBI Taxonomy" id="2782163"/>
    <lineage>
        <taxon>Bacteria</taxon>
        <taxon>Bacillati</taxon>
        <taxon>Mycoplasmatota</taxon>
        <taxon>Mollicutes</taxon>
        <taxon>Candidatus Izemoplasmatales</taxon>
        <taxon>Candidatus Izemoplasmataceae</taxon>
        <taxon>Candidatus Xianfuyuplasma</taxon>
    </lineage>
</organism>
<dbReference type="GO" id="GO:0004553">
    <property type="term" value="F:hydrolase activity, hydrolyzing O-glycosyl compounds"/>
    <property type="evidence" value="ECO:0007669"/>
    <property type="project" value="InterPro"/>
</dbReference>
<dbReference type="SUPFAM" id="SSF51445">
    <property type="entry name" value="(Trans)glycosidases"/>
    <property type="match status" value="1"/>
</dbReference>
<protein>
    <submittedName>
        <fullName evidence="4">Glycoside hydrolase family 2 protein</fullName>
    </submittedName>
</protein>
<dbReference type="KEGG" id="xcl:G4Z02_00855"/>
<evidence type="ECO:0000259" key="3">
    <source>
        <dbReference type="Pfam" id="PF02837"/>
    </source>
</evidence>
<dbReference type="SUPFAM" id="SSF49785">
    <property type="entry name" value="Galactose-binding domain-like"/>
    <property type="match status" value="1"/>
</dbReference>
<dbReference type="InterPro" id="IPR017853">
    <property type="entry name" value="GH"/>
</dbReference>